<dbReference type="InterPro" id="IPR016084">
    <property type="entry name" value="Haem_Oase-like_multi-hlx"/>
</dbReference>
<evidence type="ECO:0000313" key="1">
    <source>
        <dbReference type="EMBL" id="GLC26431.1"/>
    </source>
</evidence>
<reference evidence="1" key="1">
    <citation type="submission" date="2022-08" db="EMBL/GenBank/DDBJ databases">
        <title>Draft genome sequencing of Roseisolibacter agri AW1220.</title>
        <authorList>
            <person name="Tobiishi Y."/>
            <person name="Tonouchi A."/>
        </authorList>
    </citation>
    <scope>NUCLEOTIDE SEQUENCE</scope>
    <source>
        <strain evidence="1">AW1220</strain>
    </source>
</reference>
<evidence type="ECO:0000313" key="2">
    <source>
        <dbReference type="Proteomes" id="UP001161325"/>
    </source>
</evidence>
<proteinExistence type="predicted"/>
<gene>
    <name evidence="1" type="ORF">rosag_29440</name>
</gene>
<dbReference type="GO" id="GO:0006788">
    <property type="term" value="P:heme oxidation"/>
    <property type="evidence" value="ECO:0007669"/>
    <property type="project" value="InterPro"/>
</dbReference>
<name>A0AA37QB34_9BACT</name>
<dbReference type="AlphaFoldDB" id="A0AA37QB34"/>
<dbReference type="Proteomes" id="UP001161325">
    <property type="component" value="Unassembled WGS sequence"/>
</dbReference>
<dbReference type="GO" id="GO:0004392">
    <property type="term" value="F:heme oxygenase (decyclizing) activity"/>
    <property type="evidence" value="ECO:0007669"/>
    <property type="project" value="InterPro"/>
</dbReference>
<dbReference type="RefSeq" id="WP_284350882.1">
    <property type="nucleotide sequence ID" value="NZ_BRXS01000004.1"/>
</dbReference>
<comment type="caution">
    <text evidence="1">The sequence shown here is derived from an EMBL/GenBank/DDBJ whole genome shotgun (WGS) entry which is preliminary data.</text>
</comment>
<sequence>MIHALLKDGTRAQHARAEASLPVMDPALTRADYARVLHALHGFHAPLERQLAAVPWDRLGLDWDARRKTPLLARDLRALGGAPADVAVIPACDRLPDASTLARALGCAYVLEGATLGGQLVRRHLARTLGLGPDTGAAYYHAYGDDVGPMWRTFLAGLAVAVEREGCPPDELLAGARDTFDALAEWLDRTLAVPA</sequence>
<dbReference type="SUPFAM" id="SSF48613">
    <property type="entry name" value="Heme oxygenase-like"/>
    <property type="match status" value="1"/>
</dbReference>
<dbReference type="Gene3D" id="1.20.910.10">
    <property type="entry name" value="Heme oxygenase-like"/>
    <property type="match status" value="1"/>
</dbReference>
<dbReference type="CDD" id="cd19166">
    <property type="entry name" value="HemeO-bac"/>
    <property type="match status" value="1"/>
</dbReference>
<organism evidence="1 2">
    <name type="scientific">Roseisolibacter agri</name>
    <dbReference type="NCBI Taxonomy" id="2014610"/>
    <lineage>
        <taxon>Bacteria</taxon>
        <taxon>Pseudomonadati</taxon>
        <taxon>Gemmatimonadota</taxon>
        <taxon>Gemmatimonadia</taxon>
        <taxon>Gemmatimonadales</taxon>
        <taxon>Gemmatimonadaceae</taxon>
        <taxon>Roseisolibacter</taxon>
    </lineage>
</organism>
<dbReference type="InterPro" id="IPR016053">
    <property type="entry name" value="Haem_Oase-like"/>
</dbReference>
<keyword evidence="2" id="KW-1185">Reference proteome</keyword>
<protein>
    <submittedName>
        <fullName evidence="1">Heme oxygenase</fullName>
    </submittedName>
</protein>
<accession>A0AA37QB34</accession>
<dbReference type="EMBL" id="BRXS01000004">
    <property type="protein sequence ID" value="GLC26431.1"/>
    <property type="molecule type" value="Genomic_DNA"/>
</dbReference>
<dbReference type="Pfam" id="PF01126">
    <property type="entry name" value="Heme_oxygenase"/>
    <property type="match status" value="1"/>
</dbReference>